<dbReference type="PANTHER" id="PTHR11599">
    <property type="entry name" value="PROTEASOME SUBUNIT ALPHA/BETA"/>
    <property type="match status" value="1"/>
</dbReference>
<protein>
    <submittedName>
        <fullName evidence="3">26S proteasome SU A5</fullName>
    </submittedName>
</protein>
<dbReference type="Pfam" id="PF00227">
    <property type="entry name" value="Proteasome"/>
    <property type="match status" value="1"/>
</dbReference>
<evidence type="ECO:0000313" key="3">
    <source>
        <dbReference type="EMBL" id="AEA38676.1"/>
    </source>
</evidence>
<geneLocation type="nucleomorph" evidence="3"/>
<keyword evidence="1 3" id="KW-0647">Proteasome</keyword>
<dbReference type="AlphaFoldDB" id="F2HH80"/>
<evidence type="ECO:0000256" key="1">
    <source>
        <dbReference type="ARBA" id="ARBA00022942"/>
    </source>
</evidence>
<reference evidence="3 4" key="1">
    <citation type="journal article" date="2011" name="Genome Biol. Evol.">
        <title>Complete nucleomorph genome sequence of the nonphotosynthetic alga Cryptomonas paramecium reveals a core nucleomorph gene set.</title>
        <authorList>
            <person name="Tanifuji G."/>
            <person name="Onodera N.T."/>
            <person name="Wheeler T.J."/>
            <person name="Dlutek M."/>
            <person name="Donaher N."/>
            <person name="Archibald J.M."/>
        </authorList>
    </citation>
    <scope>NUCLEOTIDE SEQUENCE [LARGE SCALE GENOMIC DNA]</scope>
    <source>
        <strain evidence="3 4">CCAP977/2A</strain>
    </source>
</reference>
<dbReference type="SUPFAM" id="SSF56235">
    <property type="entry name" value="N-terminal nucleophile aminohydrolases (Ntn hydrolases)"/>
    <property type="match status" value="1"/>
</dbReference>
<dbReference type="Proteomes" id="UP000243423">
    <property type="component" value="Nucleomorph 1"/>
</dbReference>
<dbReference type="GO" id="GO:0019773">
    <property type="term" value="C:proteasome core complex, alpha-subunit complex"/>
    <property type="evidence" value="ECO:0007669"/>
    <property type="project" value="InterPro"/>
</dbReference>
<accession>F2HH80</accession>
<dbReference type="GeneID" id="10447097"/>
<dbReference type="Pfam" id="PF10584">
    <property type="entry name" value="Proteasome_A_N"/>
    <property type="match status" value="1"/>
</dbReference>
<name>F2HH80_9CRYP</name>
<dbReference type="RefSeq" id="XP_003239574.1">
    <property type="nucleotide sequence ID" value="XM_003239526.1"/>
</dbReference>
<evidence type="ECO:0000313" key="4">
    <source>
        <dbReference type="Proteomes" id="UP000243423"/>
    </source>
</evidence>
<dbReference type="InterPro" id="IPR029055">
    <property type="entry name" value="Ntn_hydrolases_N"/>
</dbReference>
<sequence length="230" mass="25718">MDTNDVSEYCNFSPEGRLHQIEYALQAIEIGCTTIGIKSDKGIVIVTEKKINSDLIENRNFENLINLSKSVVCCASGLTSDSRVCIQKIRNFLTNNSFLFKETISIEKCAKKIGCLILNVSPGENKEFHINRPLGVAFLLCGIDHTGIHLFSIDSTGSSDERQIVSLGNGSQDAILITREGFRKKMSLTENKNLAIKSMKMITENKTILKNIELCLLEKKSEKFSFFQIN</sequence>
<dbReference type="EMBL" id="CP002172">
    <property type="protein sequence ID" value="AEA38676.1"/>
    <property type="molecule type" value="Genomic_DNA"/>
</dbReference>
<dbReference type="InterPro" id="IPR050115">
    <property type="entry name" value="Proteasome_alpha"/>
</dbReference>
<keyword evidence="3" id="KW-0542">Nucleomorph</keyword>
<gene>
    <name evidence="3" type="primary">prsA5</name>
    <name evidence="3" type="ORF">CPARA_1gp018</name>
</gene>
<proteinExistence type="predicted"/>
<dbReference type="Gene3D" id="3.60.20.10">
    <property type="entry name" value="Glutamine Phosphoribosylpyrophosphate, subunit 1, domain 1"/>
    <property type="match status" value="1"/>
</dbReference>
<evidence type="ECO:0000259" key="2">
    <source>
        <dbReference type="SMART" id="SM00948"/>
    </source>
</evidence>
<dbReference type="InterPro" id="IPR001353">
    <property type="entry name" value="Proteasome_sua/b"/>
</dbReference>
<dbReference type="GO" id="GO:0006511">
    <property type="term" value="P:ubiquitin-dependent protein catabolic process"/>
    <property type="evidence" value="ECO:0007669"/>
    <property type="project" value="InterPro"/>
</dbReference>
<feature type="domain" description="Proteasome alpha-type subunits" evidence="2">
    <location>
        <begin position="4"/>
        <end position="27"/>
    </location>
</feature>
<organism evidence="3 4">
    <name type="scientific">Cryptomonas paramaecium</name>
    <dbReference type="NCBI Taxonomy" id="2898"/>
    <lineage>
        <taxon>Eukaryota</taxon>
        <taxon>Cryptophyceae</taxon>
        <taxon>Cryptomonadales</taxon>
        <taxon>Cryptomonadaceae</taxon>
        <taxon>Cryptomonas</taxon>
    </lineage>
</organism>
<dbReference type="SMART" id="SM00948">
    <property type="entry name" value="Proteasome_A_N"/>
    <property type="match status" value="1"/>
</dbReference>
<dbReference type="InterPro" id="IPR000426">
    <property type="entry name" value="Proteasome_asu_N"/>
</dbReference>